<gene>
    <name evidence="3" type="ORF">SAMN05216195_102606</name>
</gene>
<dbReference type="AlphaFoldDB" id="A0A1H9GM76"/>
<evidence type="ECO:0000313" key="3">
    <source>
        <dbReference type="EMBL" id="SEQ51201.1"/>
    </source>
</evidence>
<sequence>MTHAAFTRIATTVAGAALVFGLGAAIVGTDVPAAPSHVAAESNPWNSVQDDSNPWNGAPADSNPWNGVPADSNPWN</sequence>
<accession>A0A1H9GM76</accession>
<feature type="region of interest" description="Disordered" evidence="1">
    <location>
        <begin position="36"/>
        <end position="76"/>
    </location>
</feature>
<dbReference type="EMBL" id="FOFT01000002">
    <property type="protein sequence ID" value="SEQ51201.1"/>
    <property type="molecule type" value="Genomic_DNA"/>
</dbReference>
<name>A0A1H9GM76_9PSEU</name>
<evidence type="ECO:0000256" key="2">
    <source>
        <dbReference type="SAM" id="SignalP"/>
    </source>
</evidence>
<evidence type="ECO:0000313" key="4">
    <source>
        <dbReference type="Proteomes" id="UP000199028"/>
    </source>
</evidence>
<protein>
    <submittedName>
        <fullName evidence="3">Uncharacterized protein</fullName>
    </submittedName>
</protein>
<feature type="signal peptide" evidence="2">
    <location>
        <begin position="1"/>
        <end position="24"/>
    </location>
</feature>
<dbReference type="Proteomes" id="UP000199028">
    <property type="component" value="Unassembled WGS sequence"/>
</dbReference>
<organism evidence="3 4">
    <name type="scientific">Lentzea flaviverrucosa</name>
    <dbReference type="NCBI Taxonomy" id="200379"/>
    <lineage>
        <taxon>Bacteria</taxon>
        <taxon>Bacillati</taxon>
        <taxon>Actinomycetota</taxon>
        <taxon>Actinomycetes</taxon>
        <taxon>Pseudonocardiales</taxon>
        <taxon>Pseudonocardiaceae</taxon>
        <taxon>Lentzea</taxon>
    </lineage>
</organism>
<proteinExistence type="predicted"/>
<reference evidence="4" key="1">
    <citation type="submission" date="2016-10" db="EMBL/GenBank/DDBJ databases">
        <authorList>
            <person name="Varghese N."/>
            <person name="Submissions S."/>
        </authorList>
    </citation>
    <scope>NUCLEOTIDE SEQUENCE [LARGE SCALE GENOMIC DNA]</scope>
    <source>
        <strain evidence="4">CGMCC 4.578</strain>
    </source>
</reference>
<evidence type="ECO:0000256" key="1">
    <source>
        <dbReference type="SAM" id="MobiDB-lite"/>
    </source>
</evidence>
<keyword evidence="4" id="KW-1185">Reference proteome</keyword>
<dbReference type="RefSeq" id="WP_090064144.1">
    <property type="nucleotide sequence ID" value="NZ_FOFT01000002.1"/>
</dbReference>
<feature type="chain" id="PRO_5038894812" evidence="2">
    <location>
        <begin position="25"/>
        <end position="76"/>
    </location>
</feature>
<keyword evidence="2" id="KW-0732">Signal</keyword>
<feature type="compositionally biased region" description="Polar residues" evidence="1">
    <location>
        <begin position="43"/>
        <end position="55"/>
    </location>
</feature>